<dbReference type="InterPro" id="IPR007498">
    <property type="entry name" value="PqiA-like"/>
</dbReference>
<accession>A0ABP0M110</accession>
<dbReference type="Pfam" id="PF04403">
    <property type="entry name" value="PqiA"/>
    <property type="match status" value="1"/>
</dbReference>
<protein>
    <submittedName>
        <fullName evidence="1">DUF1336 domain-containing protein</fullName>
    </submittedName>
</protein>
<evidence type="ECO:0000313" key="2">
    <source>
        <dbReference type="Proteomes" id="UP001642464"/>
    </source>
</evidence>
<evidence type="ECO:0000313" key="1">
    <source>
        <dbReference type="EMBL" id="CAK9044733.1"/>
    </source>
</evidence>
<reference evidence="1 2" key="1">
    <citation type="submission" date="2024-02" db="EMBL/GenBank/DDBJ databases">
        <authorList>
            <person name="Chen Y."/>
            <person name="Shah S."/>
            <person name="Dougan E. K."/>
            <person name="Thang M."/>
            <person name="Chan C."/>
        </authorList>
    </citation>
    <scope>NUCLEOTIDE SEQUENCE [LARGE SCALE GENOMIC DNA]</scope>
</reference>
<dbReference type="Proteomes" id="UP001642464">
    <property type="component" value="Unassembled WGS sequence"/>
</dbReference>
<comment type="caution">
    <text evidence="1">The sequence shown here is derived from an EMBL/GenBank/DDBJ whole genome shotgun (WGS) entry which is preliminary data.</text>
</comment>
<sequence length="501" mass="55445">MSLESKIKQIEKTVSAGIHEVYSGINRPDYGVPPKLGGDSPEQINWLVTLVLILVCVSIGLGLLLDNNCRGKEMEGRPRYWSILLLLASYLLLIPGLTNPVFSFSIVINIIGHRKVVEPEAGHPVCTETTTGLADLLWRTGSKIGAFLVILFSMVIPAIELIMLILGETFRFASARCAEVFRWVIIWVQHRSKWASPDMFAYVLLVDLVRTLEHDPLILSRARLEIGFSCFSTFVITATVSSLGIPLPQVSLESREHPSAPMVLRLFGGKGVAFLSALLSIVFVPLFIKGLQSPCMSFHIETKQLFPPYGPLPESAKPAIDILDLKNLLKSETSIVSCIQDYIDRLSGWEANTFVSLALLIVCVVGSTLMDMIFLVLAAAELAIDRPDGPSKHLGHTWIDMARVLRKLSMMDVAMVGVYLVTVCMSMYAKYGVVVSLEHGMMTLLAAEIVHSVTYHVVESACSHLELERELREVELEPLAEETPKISGCCSTKWRLMQSLH</sequence>
<organism evidence="1 2">
    <name type="scientific">Durusdinium trenchii</name>
    <dbReference type="NCBI Taxonomy" id="1381693"/>
    <lineage>
        <taxon>Eukaryota</taxon>
        <taxon>Sar</taxon>
        <taxon>Alveolata</taxon>
        <taxon>Dinophyceae</taxon>
        <taxon>Suessiales</taxon>
        <taxon>Symbiodiniaceae</taxon>
        <taxon>Durusdinium</taxon>
    </lineage>
</organism>
<proteinExistence type="predicted"/>
<gene>
    <name evidence="1" type="ORF">SCF082_LOCUS25375</name>
</gene>
<keyword evidence="2" id="KW-1185">Reference proteome</keyword>
<dbReference type="EMBL" id="CAXAMM010018991">
    <property type="protein sequence ID" value="CAK9044733.1"/>
    <property type="molecule type" value="Genomic_DNA"/>
</dbReference>
<name>A0ABP0M110_9DINO</name>